<proteinExistence type="predicted"/>
<evidence type="ECO:0000313" key="1">
    <source>
        <dbReference type="EMBL" id="SHN05352.1"/>
    </source>
</evidence>
<evidence type="ECO:0000313" key="2">
    <source>
        <dbReference type="Proteomes" id="UP000184038"/>
    </source>
</evidence>
<organism evidence="1 2">
    <name type="scientific">Anaerosporobacter mobilis DSM 15930</name>
    <dbReference type="NCBI Taxonomy" id="1120996"/>
    <lineage>
        <taxon>Bacteria</taxon>
        <taxon>Bacillati</taxon>
        <taxon>Bacillota</taxon>
        <taxon>Clostridia</taxon>
        <taxon>Lachnospirales</taxon>
        <taxon>Lachnospiraceae</taxon>
        <taxon>Anaerosporobacter</taxon>
    </lineage>
</organism>
<keyword evidence="2" id="KW-1185">Reference proteome</keyword>
<protein>
    <submittedName>
        <fullName evidence="1">Uncharacterized protein</fullName>
    </submittedName>
</protein>
<dbReference type="EMBL" id="FRCP01000036">
    <property type="protein sequence ID" value="SHN05352.1"/>
    <property type="molecule type" value="Genomic_DNA"/>
</dbReference>
<gene>
    <name evidence="1" type="ORF">SAMN02746066_04626</name>
</gene>
<sequence>MNTQDVLGELLYIGIVAEKGRCYGRLWNIKYRYIIRKHIEVLIDLNDVLLSDNYVNINNALHKLTFLCEKYSEIGKFYNISLNIDAIQWDSQGNNYINVCQLMKKMLEDLQYEVSKIVINNNEVYSLLCSLHNLPRVFLGKDKKTLCKLNQHSITEEEALTYAYDNMNKGERIKYSIFFPDF</sequence>
<dbReference type="OrthoDB" id="3035564at2"/>
<reference evidence="1 2" key="1">
    <citation type="submission" date="2016-11" db="EMBL/GenBank/DDBJ databases">
        <authorList>
            <person name="Jaros S."/>
            <person name="Januszkiewicz K."/>
            <person name="Wedrychowicz H."/>
        </authorList>
    </citation>
    <scope>NUCLEOTIDE SEQUENCE [LARGE SCALE GENOMIC DNA]</scope>
    <source>
        <strain evidence="1 2">DSM 15930</strain>
    </source>
</reference>
<dbReference type="Proteomes" id="UP000184038">
    <property type="component" value="Unassembled WGS sequence"/>
</dbReference>
<name>A0A1M7NN83_9FIRM</name>
<dbReference type="RefSeq" id="WP_073291948.1">
    <property type="nucleotide sequence ID" value="NZ_FRCP01000036.1"/>
</dbReference>
<accession>A0A1M7NN83</accession>
<dbReference type="AlphaFoldDB" id="A0A1M7NN83"/>